<name>A0A0A9F882_ARUDO</name>
<sequence length="20" mass="2365">MWQFESSLIFSSMACRAEIQ</sequence>
<reference evidence="1" key="2">
    <citation type="journal article" date="2015" name="Data Brief">
        <title>Shoot transcriptome of the giant reed, Arundo donax.</title>
        <authorList>
            <person name="Barrero R.A."/>
            <person name="Guerrero F.D."/>
            <person name="Moolhuijzen P."/>
            <person name="Goolsby J.A."/>
            <person name="Tidwell J."/>
            <person name="Bellgard S.E."/>
            <person name="Bellgard M.I."/>
        </authorList>
    </citation>
    <scope>NUCLEOTIDE SEQUENCE</scope>
    <source>
        <tissue evidence="1">Shoot tissue taken approximately 20 cm above the soil surface</tissue>
    </source>
</reference>
<evidence type="ECO:0000313" key="1">
    <source>
        <dbReference type="EMBL" id="JAE09240.1"/>
    </source>
</evidence>
<reference evidence="1" key="1">
    <citation type="submission" date="2014-09" db="EMBL/GenBank/DDBJ databases">
        <authorList>
            <person name="Magalhaes I.L.F."/>
            <person name="Oliveira U."/>
            <person name="Santos F.R."/>
            <person name="Vidigal T.H.D.A."/>
            <person name="Brescovit A.D."/>
            <person name="Santos A.J."/>
        </authorList>
    </citation>
    <scope>NUCLEOTIDE SEQUENCE</scope>
    <source>
        <tissue evidence="1">Shoot tissue taken approximately 20 cm above the soil surface</tissue>
    </source>
</reference>
<proteinExistence type="predicted"/>
<accession>A0A0A9F882</accession>
<dbReference type="AlphaFoldDB" id="A0A0A9F882"/>
<dbReference type="EMBL" id="GBRH01188656">
    <property type="protein sequence ID" value="JAE09240.1"/>
    <property type="molecule type" value="Transcribed_RNA"/>
</dbReference>
<organism evidence="1">
    <name type="scientific">Arundo donax</name>
    <name type="common">Giant reed</name>
    <name type="synonym">Donax arundinaceus</name>
    <dbReference type="NCBI Taxonomy" id="35708"/>
    <lineage>
        <taxon>Eukaryota</taxon>
        <taxon>Viridiplantae</taxon>
        <taxon>Streptophyta</taxon>
        <taxon>Embryophyta</taxon>
        <taxon>Tracheophyta</taxon>
        <taxon>Spermatophyta</taxon>
        <taxon>Magnoliopsida</taxon>
        <taxon>Liliopsida</taxon>
        <taxon>Poales</taxon>
        <taxon>Poaceae</taxon>
        <taxon>PACMAD clade</taxon>
        <taxon>Arundinoideae</taxon>
        <taxon>Arundineae</taxon>
        <taxon>Arundo</taxon>
    </lineage>
</organism>
<protein>
    <submittedName>
        <fullName evidence="1">Uncharacterized protein</fullName>
    </submittedName>
</protein>